<dbReference type="AlphaFoldDB" id="A0A0G2HKT0"/>
<name>A0A0G2HKT0_PHACM</name>
<dbReference type="InterPro" id="IPR011989">
    <property type="entry name" value="ARM-like"/>
</dbReference>
<evidence type="ECO:0000256" key="1">
    <source>
        <dbReference type="SAM" id="MobiDB-lite"/>
    </source>
</evidence>
<gene>
    <name evidence="3" type="ORF">UCRPC4_g00340</name>
</gene>
<protein>
    <submittedName>
        <fullName evidence="3">Putative gtpase binding protein rid1</fullName>
    </submittedName>
</protein>
<sequence>MNQSDYPGPGLEEAPPRPPFLQHKSSRSSIFTEEGVDADYPVSPHYKIENDRPKSAYFEDARPSLGSRPSSTDQPQEINPKRSSRVVEAFQALTSKTKENRDSSSQPSPVQPNTPLSPQEIDAAFENVLDSRNIPHNMRDKMRSMDLKIKADFVKSHRVESGSSVGSRAPENLRPRSRSPIKSQSPKKGDVDQLESKRSRSKARGRGFTLSKGDNSPTKKQKSGDENRARSRSRPKSIEIVRPGSSRSMTSTSSSTSFSSKGRPESGSAPADFIHYLREVQKPELVEVGKMHKLRILLRNESVAWTDTFITSGGMDEVVSLLHRIIKVEWREEHEDTLLHETLLCLKGLCTTDLALQRLTTISDTLFPSLLAMLFDPERKGPAEFSTRSIIISLLFMHLTSAITLPEPQLTQRSRKILSFLADPTPEEGKQPLDFISQMHINRPYRVWCKEIVNVTKEVFWIFLHHLNVIPVDNGINSHSPTSSNPYLATYYPQPPPPHPAAPYVGGVEWEATLYLAAHLDLLNGLIVTLPTTEARNQLRQELKDSGVEKVMGATMRTAKEKFYGHMHIGLRFWVNAAIADGWKVEDVREGPPREAVVRNKSPMKKNKKEDAPPKLDLKIGLVGNDVNGNGNGKDAGTDGKGQGGDDGGWL</sequence>
<dbReference type="SUPFAM" id="SSF48371">
    <property type="entry name" value="ARM repeat"/>
    <property type="match status" value="1"/>
</dbReference>
<comment type="caution">
    <text evidence="3">The sequence shown here is derived from an EMBL/GenBank/DDBJ whole genome shotgun (WGS) entry which is preliminary data.</text>
</comment>
<keyword evidence="4" id="KW-1185">Reference proteome</keyword>
<dbReference type="InterPro" id="IPR010473">
    <property type="entry name" value="GTPase-bd"/>
</dbReference>
<feature type="region of interest" description="Disordered" evidence="1">
    <location>
        <begin position="155"/>
        <end position="266"/>
    </location>
</feature>
<reference evidence="3 4" key="1">
    <citation type="submission" date="2015-05" db="EMBL/GenBank/DDBJ databases">
        <title>Distinctive expansion of gene families associated with plant cell wall degradation and secondary metabolism in the genomes of grapevine trunk pathogens.</title>
        <authorList>
            <person name="Lawrence D.P."/>
            <person name="Travadon R."/>
            <person name="Rolshausen P.E."/>
            <person name="Baumgartner K."/>
        </authorList>
    </citation>
    <scope>NUCLEOTIDE SEQUENCE [LARGE SCALE GENOMIC DNA]</scope>
    <source>
        <strain evidence="3">UCRPC4</strain>
    </source>
</reference>
<dbReference type="InterPro" id="IPR016024">
    <property type="entry name" value="ARM-type_fold"/>
</dbReference>
<reference evidence="3 4" key="2">
    <citation type="submission" date="2015-05" db="EMBL/GenBank/DDBJ databases">
        <authorList>
            <person name="Morales-Cruz A."/>
            <person name="Amrine K.C."/>
            <person name="Cantu D."/>
        </authorList>
    </citation>
    <scope>NUCLEOTIDE SEQUENCE [LARGE SCALE GENOMIC DNA]</scope>
    <source>
        <strain evidence="3">UCRPC4</strain>
    </source>
</reference>
<dbReference type="Proteomes" id="UP000053317">
    <property type="component" value="Unassembled WGS sequence"/>
</dbReference>
<organism evidence="3 4">
    <name type="scientific">Phaeomoniella chlamydospora</name>
    <name type="common">Phaeoacremonium chlamydosporum</name>
    <dbReference type="NCBI Taxonomy" id="158046"/>
    <lineage>
        <taxon>Eukaryota</taxon>
        <taxon>Fungi</taxon>
        <taxon>Dikarya</taxon>
        <taxon>Ascomycota</taxon>
        <taxon>Pezizomycotina</taxon>
        <taxon>Eurotiomycetes</taxon>
        <taxon>Chaetothyriomycetidae</taxon>
        <taxon>Phaeomoniellales</taxon>
        <taxon>Phaeomoniellaceae</taxon>
        <taxon>Phaeomoniella</taxon>
    </lineage>
</organism>
<feature type="compositionally biased region" description="Basic and acidic residues" evidence="1">
    <location>
        <begin position="589"/>
        <end position="598"/>
    </location>
</feature>
<feature type="compositionally biased region" description="Basic and acidic residues" evidence="1">
    <location>
        <begin position="187"/>
        <end position="198"/>
    </location>
</feature>
<dbReference type="Gene3D" id="1.25.10.10">
    <property type="entry name" value="Leucine-rich Repeat Variant"/>
    <property type="match status" value="1"/>
</dbReference>
<feature type="compositionally biased region" description="Polar residues" evidence="1">
    <location>
        <begin position="103"/>
        <end position="117"/>
    </location>
</feature>
<dbReference type="SMART" id="SM01140">
    <property type="entry name" value="Drf_GBD"/>
    <property type="match status" value="1"/>
</dbReference>
<feature type="compositionally biased region" description="Basic and acidic residues" evidence="1">
    <location>
        <begin position="608"/>
        <end position="618"/>
    </location>
</feature>
<feature type="compositionally biased region" description="Polar residues" evidence="1">
    <location>
        <begin position="67"/>
        <end position="77"/>
    </location>
</feature>
<feature type="domain" description="Formin GTPase-binding" evidence="2">
    <location>
        <begin position="112"/>
        <end position="398"/>
    </location>
</feature>
<dbReference type="OrthoDB" id="2155261at2759"/>
<dbReference type="GO" id="GO:0003779">
    <property type="term" value="F:actin binding"/>
    <property type="evidence" value="ECO:0007669"/>
    <property type="project" value="InterPro"/>
</dbReference>
<proteinExistence type="predicted"/>
<evidence type="ECO:0000313" key="3">
    <source>
        <dbReference type="EMBL" id="KKY28915.1"/>
    </source>
</evidence>
<accession>A0A0G2HKT0</accession>
<feature type="region of interest" description="Disordered" evidence="1">
    <location>
        <begin position="589"/>
        <end position="651"/>
    </location>
</feature>
<evidence type="ECO:0000259" key="2">
    <source>
        <dbReference type="SMART" id="SM01140"/>
    </source>
</evidence>
<dbReference type="GO" id="GO:0030036">
    <property type="term" value="P:actin cytoskeleton organization"/>
    <property type="evidence" value="ECO:0007669"/>
    <property type="project" value="InterPro"/>
</dbReference>
<feature type="compositionally biased region" description="Low complexity" evidence="1">
    <location>
        <begin position="245"/>
        <end position="260"/>
    </location>
</feature>
<dbReference type="GO" id="GO:0031267">
    <property type="term" value="F:small GTPase binding"/>
    <property type="evidence" value="ECO:0007669"/>
    <property type="project" value="InterPro"/>
</dbReference>
<dbReference type="EMBL" id="LCWF01000007">
    <property type="protein sequence ID" value="KKY28915.1"/>
    <property type="molecule type" value="Genomic_DNA"/>
</dbReference>
<feature type="compositionally biased region" description="Basic and acidic residues" evidence="1">
    <location>
        <begin position="46"/>
        <end position="62"/>
    </location>
</feature>
<evidence type="ECO:0000313" key="4">
    <source>
        <dbReference type="Proteomes" id="UP000053317"/>
    </source>
</evidence>
<feature type="compositionally biased region" description="Gly residues" evidence="1">
    <location>
        <begin position="630"/>
        <end position="651"/>
    </location>
</feature>
<feature type="region of interest" description="Disordered" evidence="1">
    <location>
        <begin position="1"/>
        <end position="121"/>
    </location>
</feature>